<reference evidence="2" key="1">
    <citation type="submission" date="2013-09" db="EMBL/GenBank/DDBJ databases">
        <title>Corchorus olitorius genome sequencing.</title>
        <authorList>
            <person name="Alam M."/>
            <person name="Haque M.S."/>
            <person name="Islam M.S."/>
            <person name="Emdad E.M."/>
            <person name="Islam M.M."/>
            <person name="Ahmed B."/>
            <person name="Halim A."/>
            <person name="Hossen Q.M.M."/>
            <person name="Hossain M.Z."/>
            <person name="Ahmed R."/>
            <person name="Khan M.M."/>
            <person name="Islam R."/>
            <person name="Rashid M.M."/>
            <person name="Khan S.A."/>
            <person name="Rahman M.S."/>
            <person name="Alam M."/>
            <person name="Yahiya A.S."/>
            <person name="Khan M.S."/>
            <person name="Azam M.S."/>
            <person name="Haque T."/>
            <person name="Lashkar M.Z.H."/>
            <person name="Akhand A.I."/>
            <person name="Morshed G."/>
            <person name="Roy S."/>
            <person name="Uddin K.S."/>
            <person name="Rabeya T."/>
            <person name="Hossain A.S."/>
            <person name="Chowdhury A."/>
            <person name="Snigdha A.R."/>
            <person name="Mortoza M.S."/>
            <person name="Matin S.A."/>
            <person name="Hoque S.M.E."/>
            <person name="Islam M.K."/>
            <person name="Roy D.K."/>
            <person name="Haider R."/>
            <person name="Moosa M.M."/>
            <person name="Elias S.M."/>
            <person name="Hasan A.M."/>
            <person name="Jahan S."/>
            <person name="Shafiuddin M."/>
            <person name="Mahmood N."/>
            <person name="Shommy N.S."/>
        </authorList>
    </citation>
    <scope>NUCLEOTIDE SEQUENCE [LARGE SCALE GENOMIC DNA]</scope>
    <source>
        <strain evidence="2">cv. O-4</strain>
    </source>
</reference>
<comment type="caution">
    <text evidence="1">The sequence shown here is derived from an EMBL/GenBank/DDBJ whole genome shotgun (WGS) entry which is preliminary data.</text>
</comment>
<dbReference type="AlphaFoldDB" id="A0A1R3KCH9"/>
<organism evidence="1 2">
    <name type="scientific">Corchorus olitorius</name>
    <dbReference type="NCBI Taxonomy" id="93759"/>
    <lineage>
        <taxon>Eukaryota</taxon>
        <taxon>Viridiplantae</taxon>
        <taxon>Streptophyta</taxon>
        <taxon>Embryophyta</taxon>
        <taxon>Tracheophyta</taxon>
        <taxon>Spermatophyta</taxon>
        <taxon>Magnoliopsida</taxon>
        <taxon>eudicotyledons</taxon>
        <taxon>Gunneridae</taxon>
        <taxon>Pentapetalae</taxon>
        <taxon>rosids</taxon>
        <taxon>malvids</taxon>
        <taxon>Malvales</taxon>
        <taxon>Malvaceae</taxon>
        <taxon>Grewioideae</taxon>
        <taxon>Apeibeae</taxon>
        <taxon>Corchorus</taxon>
    </lineage>
</organism>
<gene>
    <name evidence="1" type="ORF">COLO4_09299</name>
</gene>
<evidence type="ECO:0000313" key="2">
    <source>
        <dbReference type="Proteomes" id="UP000187203"/>
    </source>
</evidence>
<dbReference type="STRING" id="93759.A0A1R3KCH9"/>
<dbReference type="EMBL" id="AWUE01014205">
    <property type="protein sequence ID" value="OMP04785.1"/>
    <property type="molecule type" value="Genomic_DNA"/>
</dbReference>
<proteinExistence type="predicted"/>
<keyword evidence="2" id="KW-1185">Reference proteome</keyword>
<dbReference type="Proteomes" id="UP000187203">
    <property type="component" value="Unassembled WGS sequence"/>
</dbReference>
<accession>A0A1R3KCH9</accession>
<protein>
    <submittedName>
        <fullName evidence="1">Uncharacterized protein</fullName>
    </submittedName>
</protein>
<sequence length="255" mass="29764">MVTTRSSSRRAEIKSTEQVMNNEHLLQEILFYPKYEDIANTLGVDPTKSAIVMEFNQVATINLAFDLILKHSFHQVVNLAFDPLKSPHYKFLSIWSQLYVGKDPKSTICYKFPKYTIDVFSSETNSWSFRKVDFSFKANEIRFSRVVFLNGKSHWGSTDDESVYYDVDSELARKMPFPKGDYSNWFLIYTLELDAMKYTFVHWSKLYLFTSYLMCCVIQSDEKIGDFLLIVLPGGKAISYDLVDRTVKKFAMFQY</sequence>
<evidence type="ECO:0000313" key="1">
    <source>
        <dbReference type="EMBL" id="OMP04785.1"/>
    </source>
</evidence>
<name>A0A1R3KCH9_9ROSI</name>